<keyword evidence="3" id="KW-1185">Reference proteome</keyword>
<reference evidence="2 3" key="1">
    <citation type="submission" date="2018-04" db="EMBL/GenBank/DDBJ databases">
        <authorList>
            <person name="Vogel A."/>
        </authorList>
    </citation>
    <scope>NUCLEOTIDE SEQUENCE [LARGE SCALE GENOMIC DNA]</scope>
</reference>
<dbReference type="PROSITE" id="PS50994">
    <property type="entry name" value="INTEGRASE"/>
    <property type="match status" value="1"/>
</dbReference>
<sequence length="189" mass="21593">CDNGTEYRNTPLATFFESLGILFRFSCPYTSQQNGRAERTIRTLNNTIRTLLFQANLPPEFWVEALHMATHLFNILPTTTLNNRTPHEALYRTPPSYTHLRVFGCLCYPNLSATAPQKLAPRSARCIFLGYPESQRDYRCLDLTTHKIIVSRHVTFDESCFPYAPQSSPSSYDFLDTMEDSIPPISNTS</sequence>
<dbReference type="SUPFAM" id="SSF53098">
    <property type="entry name" value="Ribonuclease H-like"/>
    <property type="match status" value="1"/>
</dbReference>
<accession>A0A484LWW3</accession>
<dbReference type="InterPro" id="IPR036397">
    <property type="entry name" value="RNaseH_sf"/>
</dbReference>
<name>A0A484LWW3_9ASTE</name>
<dbReference type="OrthoDB" id="1938465at2759"/>
<organism evidence="2 3">
    <name type="scientific">Cuscuta campestris</name>
    <dbReference type="NCBI Taxonomy" id="132261"/>
    <lineage>
        <taxon>Eukaryota</taxon>
        <taxon>Viridiplantae</taxon>
        <taxon>Streptophyta</taxon>
        <taxon>Embryophyta</taxon>
        <taxon>Tracheophyta</taxon>
        <taxon>Spermatophyta</taxon>
        <taxon>Magnoliopsida</taxon>
        <taxon>eudicotyledons</taxon>
        <taxon>Gunneridae</taxon>
        <taxon>Pentapetalae</taxon>
        <taxon>asterids</taxon>
        <taxon>lamiids</taxon>
        <taxon>Solanales</taxon>
        <taxon>Convolvulaceae</taxon>
        <taxon>Cuscuteae</taxon>
        <taxon>Cuscuta</taxon>
        <taxon>Cuscuta subgen. Grammica</taxon>
        <taxon>Cuscuta sect. Cleistogrammica</taxon>
    </lineage>
</organism>
<evidence type="ECO:0000313" key="3">
    <source>
        <dbReference type="Proteomes" id="UP000595140"/>
    </source>
</evidence>
<dbReference type="PANTHER" id="PTHR42648:SF26">
    <property type="entry name" value="INTEGRASE CATALYTIC DOMAIN-CONTAINING PROTEIN"/>
    <property type="match status" value="1"/>
</dbReference>
<dbReference type="InterPro" id="IPR001584">
    <property type="entry name" value="Integrase_cat-core"/>
</dbReference>
<dbReference type="Proteomes" id="UP000595140">
    <property type="component" value="Unassembled WGS sequence"/>
</dbReference>
<protein>
    <recommendedName>
        <fullName evidence="1">Integrase catalytic domain-containing protein</fullName>
    </recommendedName>
</protein>
<dbReference type="Pfam" id="PF25597">
    <property type="entry name" value="SH3_retrovirus"/>
    <property type="match status" value="1"/>
</dbReference>
<dbReference type="InterPro" id="IPR057670">
    <property type="entry name" value="SH3_retrovirus"/>
</dbReference>
<dbReference type="PANTHER" id="PTHR42648">
    <property type="entry name" value="TRANSPOSASE, PUTATIVE-RELATED"/>
    <property type="match status" value="1"/>
</dbReference>
<dbReference type="GO" id="GO:0015074">
    <property type="term" value="P:DNA integration"/>
    <property type="evidence" value="ECO:0007669"/>
    <property type="project" value="InterPro"/>
</dbReference>
<dbReference type="GO" id="GO:0003676">
    <property type="term" value="F:nucleic acid binding"/>
    <property type="evidence" value="ECO:0007669"/>
    <property type="project" value="InterPro"/>
</dbReference>
<gene>
    <name evidence="2" type="ORF">CCAM_LOCUS22034</name>
</gene>
<dbReference type="EMBL" id="OOIL02002112">
    <property type="protein sequence ID" value="VFQ80258.1"/>
    <property type="molecule type" value="Genomic_DNA"/>
</dbReference>
<dbReference type="InterPro" id="IPR039537">
    <property type="entry name" value="Retrotran_Ty1/copia-like"/>
</dbReference>
<proteinExistence type="predicted"/>
<evidence type="ECO:0000313" key="2">
    <source>
        <dbReference type="EMBL" id="VFQ80258.1"/>
    </source>
</evidence>
<dbReference type="InterPro" id="IPR012337">
    <property type="entry name" value="RNaseH-like_sf"/>
</dbReference>
<evidence type="ECO:0000259" key="1">
    <source>
        <dbReference type="PROSITE" id="PS50994"/>
    </source>
</evidence>
<dbReference type="Gene3D" id="3.30.420.10">
    <property type="entry name" value="Ribonuclease H-like superfamily/Ribonuclease H"/>
    <property type="match status" value="1"/>
</dbReference>
<dbReference type="AlphaFoldDB" id="A0A484LWW3"/>
<feature type="domain" description="Integrase catalytic" evidence="1">
    <location>
        <begin position="1"/>
        <end position="94"/>
    </location>
</feature>
<feature type="non-terminal residue" evidence="2">
    <location>
        <position position="1"/>
    </location>
</feature>